<evidence type="ECO:0000313" key="7">
    <source>
        <dbReference type="Proteomes" id="UP001230220"/>
    </source>
</evidence>
<dbReference type="Gene3D" id="1.10.10.10">
    <property type="entry name" value="Winged helix-like DNA-binding domain superfamily/Winged helix DNA-binding domain"/>
    <property type="match status" value="1"/>
</dbReference>
<protein>
    <submittedName>
        <fullName evidence="6">DNA-binding MurR/RpiR family transcriptional regulator</fullName>
    </submittedName>
</protein>
<organism evidence="6 7">
    <name type="scientific">Breznakia pachnodae</name>
    <dbReference type="NCBI Taxonomy" id="265178"/>
    <lineage>
        <taxon>Bacteria</taxon>
        <taxon>Bacillati</taxon>
        <taxon>Bacillota</taxon>
        <taxon>Erysipelotrichia</taxon>
        <taxon>Erysipelotrichales</taxon>
        <taxon>Erysipelotrichaceae</taxon>
        <taxon>Breznakia</taxon>
    </lineage>
</organism>
<dbReference type="InterPro" id="IPR035472">
    <property type="entry name" value="RpiR-like_SIS"/>
</dbReference>
<dbReference type="InterPro" id="IPR047640">
    <property type="entry name" value="RpiR-like"/>
</dbReference>
<name>A0ABU0E858_9FIRM</name>
<dbReference type="SUPFAM" id="SSF46689">
    <property type="entry name" value="Homeodomain-like"/>
    <property type="match status" value="1"/>
</dbReference>
<dbReference type="SUPFAM" id="SSF53697">
    <property type="entry name" value="SIS domain"/>
    <property type="match status" value="1"/>
</dbReference>
<proteinExistence type="predicted"/>
<dbReference type="PROSITE" id="PS51071">
    <property type="entry name" value="HTH_RPIR"/>
    <property type="match status" value="1"/>
</dbReference>
<evidence type="ECO:0000313" key="6">
    <source>
        <dbReference type="EMBL" id="MDQ0363067.1"/>
    </source>
</evidence>
<feature type="domain" description="SIS" evidence="5">
    <location>
        <begin position="125"/>
        <end position="266"/>
    </location>
</feature>
<keyword evidence="3" id="KW-0804">Transcription</keyword>
<dbReference type="PANTHER" id="PTHR30514:SF10">
    <property type="entry name" value="MURR_RPIR FAMILY TRANSCRIPTIONAL REGULATOR"/>
    <property type="match status" value="1"/>
</dbReference>
<keyword evidence="2 6" id="KW-0238">DNA-binding</keyword>
<dbReference type="InterPro" id="IPR046348">
    <property type="entry name" value="SIS_dom_sf"/>
</dbReference>
<evidence type="ECO:0000256" key="1">
    <source>
        <dbReference type="ARBA" id="ARBA00023015"/>
    </source>
</evidence>
<dbReference type="InterPro" id="IPR009057">
    <property type="entry name" value="Homeodomain-like_sf"/>
</dbReference>
<dbReference type="EMBL" id="JAUSUR010000009">
    <property type="protein sequence ID" value="MDQ0363067.1"/>
    <property type="molecule type" value="Genomic_DNA"/>
</dbReference>
<evidence type="ECO:0000259" key="4">
    <source>
        <dbReference type="PROSITE" id="PS51071"/>
    </source>
</evidence>
<dbReference type="Pfam" id="PF01380">
    <property type="entry name" value="SIS"/>
    <property type="match status" value="1"/>
</dbReference>
<dbReference type="InterPro" id="IPR036388">
    <property type="entry name" value="WH-like_DNA-bd_sf"/>
</dbReference>
<dbReference type="InterPro" id="IPR000281">
    <property type="entry name" value="HTH_RpiR"/>
</dbReference>
<reference evidence="6 7" key="1">
    <citation type="submission" date="2023-07" db="EMBL/GenBank/DDBJ databases">
        <title>Genomic Encyclopedia of Type Strains, Phase IV (KMG-IV): sequencing the most valuable type-strain genomes for metagenomic binning, comparative biology and taxonomic classification.</title>
        <authorList>
            <person name="Goeker M."/>
        </authorList>
    </citation>
    <scope>NUCLEOTIDE SEQUENCE [LARGE SCALE GENOMIC DNA]</scope>
    <source>
        <strain evidence="6 7">DSM 16784</strain>
    </source>
</reference>
<sequence>MSIIKKLEEQTNFNSSEIELANYILKNKEKILEMSVQELAQNTYTSTSTIVRLCRKIGLKGYKHFKIKLSADLQKVYENISDIDANFPFTDDDSYMEISKKIYELTNESLYQTYQLFSSELIEESIQMMQNANRIGIFADGDTHIRALGFQNRMMKINANILLSPIPNESTQLALTFGEEDCAIVISYSGENKNTLRMVEILKNNNCKMITISAHPDSHIGKISDIVLPLPRKESQSIKFSTFASQVAIEYVLNVLYSCWFVADYDKNQKTRIKAETTLLDTRY</sequence>
<dbReference type="InterPro" id="IPR001347">
    <property type="entry name" value="SIS_dom"/>
</dbReference>
<evidence type="ECO:0000259" key="5">
    <source>
        <dbReference type="PROSITE" id="PS51464"/>
    </source>
</evidence>
<gene>
    <name evidence="6" type="ORF">J2S15_003828</name>
</gene>
<dbReference type="RefSeq" id="WP_307411579.1">
    <property type="nucleotide sequence ID" value="NZ_JAUSUR010000009.1"/>
</dbReference>
<keyword evidence="7" id="KW-1185">Reference proteome</keyword>
<keyword evidence="1" id="KW-0805">Transcription regulation</keyword>
<dbReference type="Proteomes" id="UP001230220">
    <property type="component" value="Unassembled WGS sequence"/>
</dbReference>
<dbReference type="PANTHER" id="PTHR30514">
    <property type="entry name" value="GLUCOKINASE"/>
    <property type="match status" value="1"/>
</dbReference>
<dbReference type="PROSITE" id="PS51464">
    <property type="entry name" value="SIS"/>
    <property type="match status" value="1"/>
</dbReference>
<feature type="domain" description="HTH rpiR-type" evidence="4">
    <location>
        <begin position="1"/>
        <end position="76"/>
    </location>
</feature>
<evidence type="ECO:0000256" key="3">
    <source>
        <dbReference type="ARBA" id="ARBA00023163"/>
    </source>
</evidence>
<dbReference type="CDD" id="cd05013">
    <property type="entry name" value="SIS_RpiR"/>
    <property type="match status" value="1"/>
</dbReference>
<dbReference type="Gene3D" id="3.40.50.10490">
    <property type="entry name" value="Glucose-6-phosphate isomerase like protein, domain 1"/>
    <property type="match status" value="1"/>
</dbReference>
<dbReference type="Pfam" id="PF01418">
    <property type="entry name" value="HTH_6"/>
    <property type="match status" value="1"/>
</dbReference>
<evidence type="ECO:0000256" key="2">
    <source>
        <dbReference type="ARBA" id="ARBA00023125"/>
    </source>
</evidence>
<accession>A0ABU0E858</accession>
<comment type="caution">
    <text evidence="6">The sequence shown here is derived from an EMBL/GenBank/DDBJ whole genome shotgun (WGS) entry which is preliminary data.</text>
</comment>
<dbReference type="GO" id="GO:0003677">
    <property type="term" value="F:DNA binding"/>
    <property type="evidence" value="ECO:0007669"/>
    <property type="project" value="UniProtKB-KW"/>
</dbReference>